<organism evidence="2 3">
    <name type="scientific">Ophiobolus disseminans</name>
    <dbReference type="NCBI Taxonomy" id="1469910"/>
    <lineage>
        <taxon>Eukaryota</taxon>
        <taxon>Fungi</taxon>
        <taxon>Dikarya</taxon>
        <taxon>Ascomycota</taxon>
        <taxon>Pezizomycotina</taxon>
        <taxon>Dothideomycetes</taxon>
        <taxon>Pleosporomycetidae</taxon>
        <taxon>Pleosporales</taxon>
        <taxon>Pleosporineae</taxon>
        <taxon>Phaeosphaeriaceae</taxon>
        <taxon>Ophiobolus</taxon>
    </lineage>
</organism>
<keyword evidence="3" id="KW-1185">Reference proteome</keyword>
<sequence>MVSFLRVEGVAHRNEHDVKMEHDSNDHSGSDSDSDSSESSSDLDAAVDVDMLSDVDQDEASFTALAVSKNVDPEAFSKIQQASLRDQITVTGDIKDKRIKLLNKLVSSQGAYIGNLKERYDMLQDQFFHDLFNGLGPTINATTSRNFSTTLGGTTFRRFFLYDGATEDARERNEQASYDVNIMKAEMRTNIVSAAEWKYRNKVVRMKARYKRHSLRIKASKIELLMCYNVCHGNDG</sequence>
<evidence type="ECO:0000313" key="3">
    <source>
        <dbReference type="Proteomes" id="UP000799424"/>
    </source>
</evidence>
<protein>
    <submittedName>
        <fullName evidence="2">Uncharacterized protein</fullName>
    </submittedName>
</protein>
<feature type="region of interest" description="Disordered" evidence="1">
    <location>
        <begin position="13"/>
        <end position="43"/>
    </location>
</feature>
<reference evidence="2" key="1">
    <citation type="journal article" date="2020" name="Stud. Mycol.">
        <title>101 Dothideomycetes genomes: a test case for predicting lifestyles and emergence of pathogens.</title>
        <authorList>
            <person name="Haridas S."/>
            <person name="Albert R."/>
            <person name="Binder M."/>
            <person name="Bloem J."/>
            <person name="Labutti K."/>
            <person name="Salamov A."/>
            <person name="Andreopoulos B."/>
            <person name="Baker S."/>
            <person name="Barry K."/>
            <person name="Bills G."/>
            <person name="Bluhm B."/>
            <person name="Cannon C."/>
            <person name="Castanera R."/>
            <person name="Culley D."/>
            <person name="Daum C."/>
            <person name="Ezra D."/>
            <person name="Gonzalez J."/>
            <person name="Henrissat B."/>
            <person name="Kuo A."/>
            <person name="Liang C."/>
            <person name="Lipzen A."/>
            <person name="Lutzoni F."/>
            <person name="Magnuson J."/>
            <person name="Mondo S."/>
            <person name="Nolan M."/>
            <person name="Ohm R."/>
            <person name="Pangilinan J."/>
            <person name="Park H.-J."/>
            <person name="Ramirez L."/>
            <person name="Alfaro M."/>
            <person name="Sun H."/>
            <person name="Tritt A."/>
            <person name="Yoshinaga Y."/>
            <person name="Zwiers L.-H."/>
            <person name="Turgeon B."/>
            <person name="Goodwin S."/>
            <person name="Spatafora J."/>
            <person name="Crous P."/>
            <person name="Grigoriev I."/>
        </authorList>
    </citation>
    <scope>NUCLEOTIDE SEQUENCE</scope>
    <source>
        <strain evidence="2">CBS 113818</strain>
    </source>
</reference>
<dbReference type="Proteomes" id="UP000799424">
    <property type="component" value="Unassembled WGS sequence"/>
</dbReference>
<gene>
    <name evidence="2" type="ORF">CC86DRAFT_404824</name>
</gene>
<feature type="compositionally biased region" description="Basic and acidic residues" evidence="1">
    <location>
        <begin position="13"/>
        <end position="30"/>
    </location>
</feature>
<name>A0A6A7A518_9PLEO</name>
<proteinExistence type="predicted"/>
<dbReference type="AlphaFoldDB" id="A0A6A7A518"/>
<evidence type="ECO:0000256" key="1">
    <source>
        <dbReference type="SAM" id="MobiDB-lite"/>
    </source>
</evidence>
<evidence type="ECO:0000313" key="2">
    <source>
        <dbReference type="EMBL" id="KAF2827777.1"/>
    </source>
</evidence>
<dbReference type="EMBL" id="MU006223">
    <property type="protein sequence ID" value="KAF2827777.1"/>
    <property type="molecule type" value="Genomic_DNA"/>
</dbReference>
<accession>A0A6A7A518</accession>